<keyword evidence="1" id="KW-0812">Transmembrane</keyword>
<reference evidence="2 3" key="1">
    <citation type="submission" date="2019-05" db="EMBL/GenBank/DDBJ databases">
        <title>Another draft genome of Portunus trituberculatus and its Hox gene families provides insights of decapod evolution.</title>
        <authorList>
            <person name="Jeong J.-H."/>
            <person name="Song I."/>
            <person name="Kim S."/>
            <person name="Choi T."/>
            <person name="Kim D."/>
            <person name="Ryu S."/>
            <person name="Kim W."/>
        </authorList>
    </citation>
    <scope>NUCLEOTIDE SEQUENCE [LARGE SCALE GENOMIC DNA]</scope>
    <source>
        <tissue evidence="2">Muscle</tissue>
    </source>
</reference>
<protein>
    <submittedName>
        <fullName evidence="2">Uncharacterized protein</fullName>
    </submittedName>
</protein>
<evidence type="ECO:0000313" key="2">
    <source>
        <dbReference type="EMBL" id="MPC26895.1"/>
    </source>
</evidence>
<dbReference type="AlphaFoldDB" id="A0A5B7E098"/>
<keyword evidence="1" id="KW-1133">Transmembrane helix</keyword>
<comment type="caution">
    <text evidence="2">The sequence shown here is derived from an EMBL/GenBank/DDBJ whole genome shotgun (WGS) entry which is preliminary data.</text>
</comment>
<evidence type="ECO:0000256" key="1">
    <source>
        <dbReference type="SAM" id="Phobius"/>
    </source>
</evidence>
<evidence type="ECO:0000313" key="3">
    <source>
        <dbReference type="Proteomes" id="UP000324222"/>
    </source>
</evidence>
<dbReference type="Proteomes" id="UP000324222">
    <property type="component" value="Unassembled WGS sequence"/>
</dbReference>
<organism evidence="2 3">
    <name type="scientific">Portunus trituberculatus</name>
    <name type="common">Swimming crab</name>
    <name type="synonym">Neptunus trituberculatus</name>
    <dbReference type="NCBI Taxonomy" id="210409"/>
    <lineage>
        <taxon>Eukaryota</taxon>
        <taxon>Metazoa</taxon>
        <taxon>Ecdysozoa</taxon>
        <taxon>Arthropoda</taxon>
        <taxon>Crustacea</taxon>
        <taxon>Multicrustacea</taxon>
        <taxon>Malacostraca</taxon>
        <taxon>Eumalacostraca</taxon>
        <taxon>Eucarida</taxon>
        <taxon>Decapoda</taxon>
        <taxon>Pleocyemata</taxon>
        <taxon>Brachyura</taxon>
        <taxon>Eubrachyura</taxon>
        <taxon>Portunoidea</taxon>
        <taxon>Portunidae</taxon>
        <taxon>Portuninae</taxon>
        <taxon>Portunus</taxon>
    </lineage>
</organism>
<keyword evidence="1" id="KW-0472">Membrane</keyword>
<name>A0A5B7E098_PORTR</name>
<proteinExistence type="predicted"/>
<gene>
    <name evidence="2" type="ORF">E2C01_020046</name>
</gene>
<feature type="transmembrane region" description="Helical" evidence="1">
    <location>
        <begin position="87"/>
        <end position="109"/>
    </location>
</feature>
<accession>A0A5B7E098</accession>
<sequence>MVRWWSLGGGGKENGVQQKSIEFFKNLKPRSDYPLPAIHTESSVHRRTCSQMAVITGCGVVTSVIRRSLGAAAADTTMQTRHAVPQVVAAMVVVVMVMVMVAQQSWYLWQSSEEGTFCGNLELVKQINSPERSFCLFLGSR</sequence>
<keyword evidence="3" id="KW-1185">Reference proteome</keyword>
<dbReference type="EMBL" id="VSRR010001667">
    <property type="protein sequence ID" value="MPC26895.1"/>
    <property type="molecule type" value="Genomic_DNA"/>
</dbReference>